<keyword evidence="3" id="KW-0028">Amino-acid biosynthesis</keyword>
<gene>
    <name evidence="8" type="ORF">PCAMFM013_S031g000084</name>
</gene>
<keyword evidence="6" id="KW-0198">Cysteine biosynthesis</keyword>
<sequence length="345" mass="37193">MRGYGPFYILGPQQQFAILSLRRELKPHTHAMPARPPVSTSLMLIGNTPVVRLRHVVPENCAQIFLKIESVNPTGSYKDRMAKSMIEEAERRGDLKPGMTVVEATGGSTGSSLAFLCAVKGYKFHVVSSNTFAIEKLRTMSAFGALLDLTHSPTGTITPTLIPSMIQRAEQVAKADNYYFTNQFINKDSLIGYETIGHELVEQFPQGIDAFCGAVGTAGMVMGVARVLKSKWTGTHIAVVEPGSSPTITENRPGPHSVEGIGIGYVPPHLDRHLYDEALAISEEEGRSMCRRLAKEEGLLAGTSTGLNVVAAIKLAKQLGPGKRVVTVAADTGLKYLNGGLFADK</sequence>
<dbReference type="SUPFAM" id="SSF53686">
    <property type="entry name" value="Tryptophan synthase beta subunit-like PLP-dependent enzymes"/>
    <property type="match status" value="1"/>
</dbReference>
<evidence type="ECO:0000313" key="8">
    <source>
        <dbReference type="EMBL" id="CRL28916.1"/>
    </source>
</evidence>
<protein>
    <submittedName>
        <fullName evidence="8">Pyridoxal phosphate-dependent enzyme, beta subunit</fullName>
    </submittedName>
</protein>
<keyword evidence="4" id="KW-0808">Transferase</keyword>
<dbReference type="Pfam" id="PF00291">
    <property type="entry name" value="PALP"/>
    <property type="match status" value="1"/>
</dbReference>
<dbReference type="InterPro" id="IPR050214">
    <property type="entry name" value="Cys_Synth/Cystath_Beta-Synth"/>
</dbReference>
<dbReference type="GO" id="GO:0019344">
    <property type="term" value="P:cysteine biosynthetic process"/>
    <property type="evidence" value="ECO:0007669"/>
    <property type="project" value="UniProtKB-KW"/>
</dbReference>
<evidence type="ECO:0000256" key="4">
    <source>
        <dbReference type="ARBA" id="ARBA00022679"/>
    </source>
</evidence>
<organism evidence="8 9">
    <name type="scientific">Penicillium camemberti (strain FM 013)</name>
    <dbReference type="NCBI Taxonomy" id="1429867"/>
    <lineage>
        <taxon>Eukaryota</taxon>
        <taxon>Fungi</taxon>
        <taxon>Dikarya</taxon>
        <taxon>Ascomycota</taxon>
        <taxon>Pezizomycotina</taxon>
        <taxon>Eurotiomycetes</taxon>
        <taxon>Eurotiomycetidae</taxon>
        <taxon>Eurotiales</taxon>
        <taxon>Aspergillaceae</taxon>
        <taxon>Penicillium</taxon>
    </lineage>
</organism>
<dbReference type="GO" id="GO:0016740">
    <property type="term" value="F:transferase activity"/>
    <property type="evidence" value="ECO:0007669"/>
    <property type="project" value="UniProtKB-KW"/>
</dbReference>
<evidence type="ECO:0000313" key="9">
    <source>
        <dbReference type="Proteomes" id="UP000053732"/>
    </source>
</evidence>
<dbReference type="CDD" id="cd01561">
    <property type="entry name" value="CBS_like"/>
    <property type="match status" value="1"/>
</dbReference>
<evidence type="ECO:0000256" key="3">
    <source>
        <dbReference type="ARBA" id="ARBA00022605"/>
    </source>
</evidence>
<dbReference type="EMBL" id="HG793164">
    <property type="protein sequence ID" value="CRL28916.1"/>
    <property type="molecule type" value="Genomic_DNA"/>
</dbReference>
<dbReference type="STRING" id="1429867.A0A0G4PS46"/>
<evidence type="ECO:0000256" key="1">
    <source>
        <dbReference type="ARBA" id="ARBA00001933"/>
    </source>
</evidence>
<feature type="domain" description="Tryptophan synthase beta chain-like PALP" evidence="7">
    <location>
        <begin position="44"/>
        <end position="330"/>
    </location>
</feature>
<dbReference type="Gene3D" id="3.40.50.1100">
    <property type="match status" value="2"/>
</dbReference>
<keyword evidence="5" id="KW-0663">Pyridoxal phosphate</keyword>
<dbReference type="InterPro" id="IPR001926">
    <property type="entry name" value="TrpB-like_PALP"/>
</dbReference>
<proteinExistence type="inferred from homology"/>
<evidence type="ECO:0000256" key="5">
    <source>
        <dbReference type="ARBA" id="ARBA00022898"/>
    </source>
</evidence>
<dbReference type="FunFam" id="3.40.50.1100:FF:000006">
    <property type="entry name" value="Cysteine synthase"/>
    <property type="match status" value="1"/>
</dbReference>
<evidence type="ECO:0000256" key="6">
    <source>
        <dbReference type="ARBA" id="ARBA00023192"/>
    </source>
</evidence>
<comment type="similarity">
    <text evidence="2">Belongs to the cysteine synthase/cystathionine beta-synthase family.</text>
</comment>
<evidence type="ECO:0000256" key="2">
    <source>
        <dbReference type="ARBA" id="ARBA00007103"/>
    </source>
</evidence>
<comment type="cofactor">
    <cofactor evidence="1">
        <name>pyridoxal 5'-phosphate</name>
        <dbReference type="ChEBI" id="CHEBI:597326"/>
    </cofactor>
</comment>
<dbReference type="PANTHER" id="PTHR10314">
    <property type="entry name" value="CYSTATHIONINE BETA-SYNTHASE"/>
    <property type="match status" value="1"/>
</dbReference>
<keyword evidence="9" id="KW-1185">Reference proteome</keyword>
<name>A0A0G4PS46_PENC3</name>
<dbReference type="InterPro" id="IPR036052">
    <property type="entry name" value="TrpB-like_PALP_sf"/>
</dbReference>
<reference evidence="8 9" key="1">
    <citation type="journal article" date="2014" name="Nat. Commun.">
        <title>Multiple recent horizontal transfers of a large genomic region in cheese making fungi.</title>
        <authorList>
            <person name="Cheeseman K."/>
            <person name="Ropars J."/>
            <person name="Renault P."/>
            <person name="Dupont J."/>
            <person name="Gouzy J."/>
            <person name="Branca A."/>
            <person name="Abraham A.L."/>
            <person name="Ceppi M."/>
            <person name="Conseiller E."/>
            <person name="Debuchy R."/>
            <person name="Malagnac F."/>
            <person name="Goarin A."/>
            <person name="Silar P."/>
            <person name="Lacoste S."/>
            <person name="Sallet E."/>
            <person name="Bensimon A."/>
            <person name="Giraud T."/>
            <person name="Brygoo Y."/>
        </authorList>
    </citation>
    <scope>NUCLEOTIDE SEQUENCE [LARGE SCALE GENOMIC DNA]</scope>
    <source>
        <strain evidence="9">FM 013</strain>
    </source>
</reference>
<dbReference type="AlphaFoldDB" id="A0A0G4PS46"/>
<evidence type="ECO:0000259" key="7">
    <source>
        <dbReference type="Pfam" id="PF00291"/>
    </source>
</evidence>
<accession>A0A0G4PS46</accession>
<dbReference type="Proteomes" id="UP000053732">
    <property type="component" value="Unassembled WGS sequence"/>
</dbReference>